<sequence>MAIVSGELKVTLEVGQCSHDVFVRVDWDKVETVHFHDEGLVLEYQVLPGQHRLVVEREASLRADLCTGVRYTRETNSLLLDFGAQEQHRSCNILKHIPATTAKKLR</sequence>
<evidence type="ECO:0000313" key="1">
    <source>
        <dbReference type="EMBL" id="OMJ17411.1"/>
    </source>
</evidence>
<evidence type="ECO:0000313" key="2">
    <source>
        <dbReference type="Proteomes" id="UP000187283"/>
    </source>
</evidence>
<reference evidence="1 2" key="1">
    <citation type="submission" date="2017-01" db="EMBL/GenBank/DDBJ databases">
        <authorList>
            <person name="Mah S.A."/>
            <person name="Swanson W.J."/>
            <person name="Moy G.W."/>
            <person name="Vacquier V.D."/>
        </authorList>
    </citation>
    <scope>NUCLEOTIDE SEQUENCE [LARGE SCALE GENOMIC DNA]</scope>
    <source>
        <strain evidence="1 2">GSMNP</strain>
    </source>
</reference>
<dbReference type="Proteomes" id="UP000187283">
    <property type="component" value="Unassembled WGS sequence"/>
</dbReference>
<protein>
    <submittedName>
        <fullName evidence="1">Uncharacterized protein</fullName>
    </submittedName>
</protein>
<organism evidence="1 2">
    <name type="scientific">Smittium culicis</name>
    <dbReference type="NCBI Taxonomy" id="133412"/>
    <lineage>
        <taxon>Eukaryota</taxon>
        <taxon>Fungi</taxon>
        <taxon>Fungi incertae sedis</taxon>
        <taxon>Zoopagomycota</taxon>
        <taxon>Kickxellomycotina</taxon>
        <taxon>Harpellomycetes</taxon>
        <taxon>Harpellales</taxon>
        <taxon>Legeriomycetaceae</taxon>
        <taxon>Smittium</taxon>
    </lineage>
</organism>
<name>A0A1R1XS08_9FUNG</name>
<gene>
    <name evidence="1" type="ORF">AYI70_g5987</name>
</gene>
<accession>A0A1R1XS08</accession>
<comment type="caution">
    <text evidence="1">The sequence shown here is derived from an EMBL/GenBank/DDBJ whole genome shotgun (WGS) entry which is preliminary data.</text>
</comment>
<dbReference type="EMBL" id="LSSN01002050">
    <property type="protein sequence ID" value="OMJ17411.1"/>
    <property type="molecule type" value="Genomic_DNA"/>
</dbReference>
<keyword evidence="2" id="KW-1185">Reference proteome</keyword>
<proteinExistence type="predicted"/>
<dbReference type="AlphaFoldDB" id="A0A1R1XS08"/>